<dbReference type="Proteomes" id="UP000328092">
    <property type="component" value="Unassembled WGS sequence"/>
</dbReference>
<protein>
    <recommendedName>
        <fullName evidence="4">Secreted protein</fullName>
    </recommendedName>
</protein>
<gene>
    <name evidence="2" type="ORF">CI1B_21140</name>
</gene>
<name>A0A508T422_9BRAD</name>
<evidence type="ECO:0008006" key="4">
    <source>
        <dbReference type="Google" id="ProtNLM"/>
    </source>
</evidence>
<sequence length="91" mass="10591">MTRPLAVLAFLALCIPPGAASASQWKPPGSQASDFSSRQRCVCGSTWHRHARIISYRHYRLRTAYLIGYDPLPYRYGSTYVFEPPYRYYRR</sequence>
<comment type="caution">
    <text evidence="2">The sequence shown here is derived from an EMBL/GenBank/DDBJ whole genome shotgun (WGS) entry which is preliminary data.</text>
</comment>
<evidence type="ECO:0000256" key="1">
    <source>
        <dbReference type="SAM" id="SignalP"/>
    </source>
</evidence>
<evidence type="ECO:0000313" key="3">
    <source>
        <dbReference type="Proteomes" id="UP000328092"/>
    </source>
</evidence>
<organism evidence="2 3">
    <name type="scientific">Bradyrhizobium ivorense</name>
    <dbReference type="NCBI Taxonomy" id="2511166"/>
    <lineage>
        <taxon>Bacteria</taxon>
        <taxon>Pseudomonadati</taxon>
        <taxon>Pseudomonadota</taxon>
        <taxon>Alphaproteobacteria</taxon>
        <taxon>Hyphomicrobiales</taxon>
        <taxon>Nitrobacteraceae</taxon>
        <taxon>Bradyrhizobium</taxon>
    </lineage>
</organism>
<reference evidence="2" key="1">
    <citation type="submission" date="2019-02" db="EMBL/GenBank/DDBJ databases">
        <authorList>
            <person name="Pothier F.J."/>
        </authorList>
    </citation>
    <scope>NUCLEOTIDE SEQUENCE</scope>
    <source>
        <strain evidence="2">CI-1B</strain>
    </source>
</reference>
<feature type="signal peptide" evidence="1">
    <location>
        <begin position="1"/>
        <end position="22"/>
    </location>
</feature>
<keyword evidence="3" id="KW-1185">Reference proteome</keyword>
<accession>A0A508T422</accession>
<evidence type="ECO:0000313" key="2">
    <source>
        <dbReference type="EMBL" id="VIO68494.1"/>
    </source>
</evidence>
<proteinExistence type="predicted"/>
<feature type="chain" id="PRO_5021307466" description="Secreted protein" evidence="1">
    <location>
        <begin position="23"/>
        <end position="91"/>
    </location>
</feature>
<dbReference type="AlphaFoldDB" id="A0A508T422"/>
<dbReference type="EMBL" id="CAADFC020000007">
    <property type="protein sequence ID" value="VIO68494.1"/>
    <property type="molecule type" value="Genomic_DNA"/>
</dbReference>
<keyword evidence="1" id="KW-0732">Signal</keyword>